<organism evidence="4 5">
    <name type="scientific">Kaistia geumhonensis</name>
    <dbReference type="NCBI Taxonomy" id="410839"/>
    <lineage>
        <taxon>Bacteria</taxon>
        <taxon>Pseudomonadati</taxon>
        <taxon>Pseudomonadota</taxon>
        <taxon>Alphaproteobacteria</taxon>
        <taxon>Hyphomicrobiales</taxon>
        <taxon>Kaistiaceae</taxon>
        <taxon>Kaistia</taxon>
    </lineage>
</organism>
<dbReference type="PANTHER" id="PTHR43293:SF1">
    <property type="entry name" value="ACETATE COA-TRANSFERASE YDIF"/>
    <property type="match status" value="1"/>
</dbReference>
<dbReference type="SUPFAM" id="SSF100950">
    <property type="entry name" value="NagB/RpiA/CoA transferase-like"/>
    <property type="match status" value="2"/>
</dbReference>
<dbReference type="PANTHER" id="PTHR43293">
    <property type="entry name" value="ACETATE COA-TRANSFERASE YDIF"/>
    <property type="match status" value="1"/>
</dbReference>
<dbReference type="EC" id="2.8.3.8" evidence="3"/>
<dbReference type="Proteomes" id="UP001223743">
    <property type="component" value="Unassembled WGS sequence"/>
</dbReference>
<evidence type="ECO:0000256" key="3">
    <source>
        <dbReference type="PIRNR" id="PIRNR000858"/>
    </source>
</evidence>
<accession>A0ABU0M650</accession>
<sequence>MIASKVISADAAAALIPDDAVVTVSSASALGCPDATLAAIGRVFEATGHPKNLTMLHPIAAGDMSGIKGIDHIAKRGLLGRIIAGSYPSGPSSAEPPAIWRMIGENAIPAWNIPSGIMFDMHREAAAKRPGVITKVGLDTFADPRRHGCAMNAAAASEPVVEVIDFRGEEWLFFPAIVPSVAIIRATTADERGNLSFEHEGAYLGPLDQALAVRNNGGIVIAQVKRITRAGTLKPFAVHVPGVLVDHIVVAPDQWQTCQTPYEPAISGEISRPLDSFEIPPFDIAKVIARRVALELKAGWAVNIGFGISANVPRILIDEARHGDVTWVIEQGAVGGVPLLDFQFGCASNAEAIVPSPQQFVYFQGGGFDCSLLSFLQIDASGSVNVSRLSARPHVTAGAGGFVDITARARRIIFSGYFNAGAKFSIEDGAVRIEKEGKVKKLVQEVEHVSFSGRRAVAQGQEILYVTERCVMRLTAEGVEVIEIAPGFDLERDILRQSEFPLRVAKDLKVTPERLYWPEKIGLSLDGASHG</sequence>
<dbReference type="GO" id="GO:0016740">
    <property type="term" value="F:transferase activity"/>
    <property type="evidence" value="ECO:0007669"/>
    <property type="project" value="UniProtKB-KW"/>
</dbReference>
<dbReference type="Gene3D" id="3.40.1080.10">
    <property type="entry name" value="Glutaconate Coenzyme A-transferase"/>
    <property type="match status" value="2"/>
</dbReference>
<comment type="catalytic activity">
    <reaction evidence="3">
        <text>an acyl-CoA + acetate = a carboxylate + acetyl-CoA</text>
        <dbReference type="Rhea" id="RHEA:13381"/>
        <dbReference type="ChEBI" id="CHEBI:29067"/>
        <dbReference type="ChEBI" id="CHEBI:30089"/>
        <dbReference type="ChEBI" id="CHEBI:57288"/>
        <dbReference type="ChEBI" id="CHEBI:58342"/>
        <dbReference type="EC" id="2.8.3.8"/>
    </reaction>
</comment>
<dbReference type="PROSITE" id="PS51257">
    <property type="entry name" value="PROKAR_LIPOPROTEIN"/>
    <property type="match status" value="1"/>
</dbReference>
<evidence type="ECO:0000256" key="2">
    <source>
        <dbReference type="ARBA" id="ARBA00022679"/>
    </source>
</evidence>
<reference evidence="4 5" key="1">
    <citation type="submission" date="2023-07" db="EMBL/GenBank/DDBJ databases">
        <title>Genomic Encyclopedia of Type Strains, Phase IV (KMG-IV): sequencing the most valuable type-strain genomes for metagenomic binning, comparative biology and taxonomic classification.</title>
        <authorList>
            <person name="Goeker M."/>
        </authorList>
    </citation>
    <scope>NUCLEOTIDE SEQUENCE [LARGE SCALE GENOMIC DNA]</scope>
    <source>
        <strain evidence="4 5">B1-1</strain>
    </source>
</reference>
<keyword evidence="5" id="KW-1185">Reference proteome</keyword>
<dbReference type="InterPro" id="IPR004165">
    <property type="entry name" value="CoA_trans_fam_I"/>
</dbReference>
<gene>
    <name evidence="4" type="ORF">QO015_002054</name>
</gene>
<dbReference type="InterPro" id="IPR037171">
    <property type="entry name" value="NagB/RpiA_transferase-like"/>
</dbReference>
<dbReference type="SMART" id="SM00882">
    <property type="entry name" value="CoA_trans"/>
    <property type="match status" value="1"/>
</dbReference>
<evidence type="ECO:0000256" key="1">
    <source>
        <dbReference type="ARBA" id="ARBA00007154"/>
    </source>
</evidence>
<comment type="similarity">
    <text evidence="1 3">Belongs to the 3-oxoacid CoA-transferase family.</text>
</comment>
<protein>
    <recommendedName>
        <fullName evidence="3">Acetate CoA-transferase YdiF</fullName>
        <ecNumber evidence="3">2.8.3.8</ecNumber>
    </recommendedName>
</protein>
<comment type="caution">
    <text evidence="4">The sequence shown here is derived from an EMBL/GenBank/DDBJ whole genome shotgun (WGS) entry which is preliminary data.</text>
</comment>
<dbReference type="RefSeq" id="WP_266279606.1">
    <property type="nucleotide sequence ID" value="NZ_JAPKNF010000001.1"/>
</dbReference>
<evidence type="ECO:0000313" key="5">
    <source>
        <dbReference type="Proteomes" id="UP001223743"/>
    </source>
</evidence>
<evidence type="ECO:0000313" key="4">
    <source>
        <dbReference type="EMBL" id="MDQ0516441.1"/>
    </source>
</evidence>
<dbReference type="EMBL" id="JAUSWJ010000001">
    <property type="protein sequence ID" value="MDQ0516441.1"/>
    <property type="molecule type" value="Genomic_DNA"/>
</dbReference>
<name>A0ABU0M650_9HYPH</name>
<comment type="function">
    <text evidence="3">CoA transferase having broad substrate specificity for short-chain acyl-CoA thioesters with the activity decreasing when the length of the carboxylic acid chain exceeds four carbons.</text>
</comment>
<dbReference type="PIRSF" id="PIRSF000858">
    <property type="entry name" value="SCOT-t"/>
    <property type="match status" value="1"/>
</dbReference>
<dbReference type="Pfam" id="PF01144">
    <property type="entry name" value="CoA_trans"/>
    <property type="match status" value="1"/>
</dbReference>
<dbReference type="InterPro" id="IPR014388">
    <property type="entry name" value="3-oxoacid_CoA-transferase"/>
</dbReference>
<proteinExistence type="inferred from homology"/>
<keyword evidence="2 3" id="KW-0808">Transferase</keyword>